<organism evidence="2 3">
    <name type="scientific">Amycolatopsis coloradensis</name>
    <dbReference type="NCBI Taxonomy" id="76021"/>
    <lineage>
        <taxon>Bacteria</taxon>
        <taxon>Bacillati</taxon>
        <taxon>Actinomycetota</taxon>
        <taxon>Actinomycetes</taxon>
        <taxon>Pseudonocardiales</taxon>
        <taxon>Pseudonocardiaceae</taxon>
        <taxon>Amycolatopsis</taxon>
    </lineage>
</organism>
<dbReference type="EMBL" id="MQUQ01000004">
    <property type="protein sequence ID" value="OLZ54356.1"/>
    <property type="molecule type" value="Genomic_DNA"/>
</dbReference>
<dbReference type="Pfam" id="PF14280">
    <property type="entry name" value="DUF4365"/>
    <property type="match status" value="1"/>
</dbReference>
<dbReference type="AlphaFoldDB" id="A0A1R0KYC7"/>
<dbReference type="STRING" id="76021.BS329_07360"/>
<feature type="domain" description="DUF4365" evidence="1">
    <location>
        <begin position="12"/>
        <end position="139"/>
    </location>
</feature>
<keyword evidence="3" id="KW-1185">Reference proteome</keyword>
<evidence type="ECO:0000313" key="2">
    <source>
        <dbReference type="EMBL" id="OLZ54356.1"/>
    </source>
</evidence>
<name>A0A1R0KYC7_9PSEU</name>
<proteinExistence type="predicted"/>
<gene>
    <name evidence="2" type="ORF">BS329_07360</name>
</gene>
<dbReference type="InterPro" id="IPR025375">
    <property type="entry name" value="DUF4365"/>
</dbReference>
<evidence type="ECO:0000313" key="3">
    <source>
        <dbReference type="Proteomes" id="UP000187486"/>
    </source>
</evidence>
<dbReference type="OrthoDB" id="5145915at2"/>
<comment type="caution">
    <text evidence="2">The sequence shown here is derived from an EMBL/GenBank/DDBJ whole genome shotgun (WGS) entry which is preliminary data.</text>
</comment>
<reference evidence="2 3" key="1">
    <citation type="submission" date="2016-01" db="EMBL/GenBank/DDBJ databases">
        <title>Amycolatopsis coloradensis genome sequencing and assembly.</title>
        <authorList>
            <person name="Mayilraj S."/>
        </authorList>
    </citation>
    <scope>NUCLEOTIDE SEQUENCE [LARGE SCALE GENOMIC DNA]</scope>
    <source>
        <strain evidence="2 3">DSM 44225</strain>
    </source>
</reference>
<dbReference type="Proteomes" id="UP000187486">
    <property type="component" value="Unassembled WGS sequence"/>
</dbReference>
<protein>
    <recommendedName>
        <fullName evidence="1">DUF4365 domain-containing protein</fullName>
    </recommendedName>
</protein>
<evidence type="ECO:0000259" key="1">
    <source>
        <dbReference type="Pfam" id="PF14280"/>
    </source>
</evidence>
<sequence length="297" mass="33337">MAGVSPSRRTGRAGVNRVTELFERHHHIVQVVDGGNDFGVDMYVTFVSDFETTGYTIALQVKAGKSYQSKTGYRVPIGKHQDDWGKPNIPVVCVVHDPQNDTLHWVNATSYLRNVGRFGKKVRSITVPRAAVLDDQTLPGFVASLKSYLSERTNIIHALADLTGVGVEATDYVSHFVNEYGEVLLFQQRLGAPWAILYHSGGDGKPSVIVNFDSVKEIDFGQAAWVDEGRMVDDFLRYHDVPSRVVFSADERMWVRLCVHASTWWREAPELKNLVDAYGDGYDVEIDLRSDASIYWL</sequence>
<accession>A0A1R0KYC7</accession>
<dbReference type="RefSeq" id="WP_076157125.1">
    <property type="nucleotide sequence ID" value="NZ_JBEZVB010000002.1"/>
</dbReference>